<dbReference type="Proteomes" id="UP001500880">
    <property type="component" value="Unassembled WGS sequence"/>
</dbReference>
<feature type="domain" description="Putative zinc-finger" evidence="4">
    <location>
        <begin position="5"/>
        <end position="38"/>
    </location>
</feature>
<evidence type="ECO:0000256" key="3">
    <source>
        <dbReference type="SAM" id="Phobius"/>
    </source>
</evidence>
<evidence type="ECO:0000313" key="6">
    <source>
        <dbReference type="Proteomes" id="UP001500880"/>
    </source>
</evidence>
<comment type="similarity">
    <text evidence="1">Belongs to the zinc-associated anti-sigma factor (ZAS) superfamily. Anti-sigma-W factor family.</text>
</comment>
<dbReference type="InterPro" id="IPR027383">
    <property type="entry name" value="Znf_put"/>
</dbReference>
<keyword evidence="3" id="KW-0472">Membrane</keyword>
<keyword evidence="3" id="KW-0812">Transmembrane</keyword>
<keyword evidence="3" id="KW-1133">Transmembrane helix</keyword>
<evidence type="ECO:0000313" key="5">
    <source>
        <dbReference type="EMBL" id="GAA0500525.1"/>
    </source>
</evidence>
<reference evidence="6" key="1">
    <citation type="journal article" date="2019" name="Int. J. Syst. Evol. Microbiol.">
        <title>The Global Catalogue of Microorganisms (GCM) 10K type strain sequencing project: providing services to taxonomists for standard genome sequencing and annotation.</title>
        <authorList>
            <consortium name="The Broad Institute Genomics Platform"/>
            <consortium name="The Broad Institute Genome Sequencing Center for Infectious Disease"/>
            <person name="Wu L."/>
            <person name="Ma J."/>
        </authorList>
    </citation>
    <scope>NUCLEOTIDE SEQUENCE [LARGE SCALE GENOMIC DNA]</scope>
    <source>
        <strain evidence="6">JCM 12389</strain>
    </source>
</reference>
<name>A0ABP3LI41_9BACI</name>
<dbReference type="Gene3D" id="1.10.10.1320">
    <property type="entry name" value="Anti-sigma factor, zinc-finger domain"/>
    <property type="match status" value="1"/>
</dbReference>
<comment type="caution">
    <text evidence="5">The sequence shown here is derived from an EMBL/GenBank/DDBJ whole genome shotgun (WGS) entry which is preliminary data.</text>
</comment>
<dbReference type="Pfam" id="PF13490">
    <property type="entry name" value="zf-HC2"/>
    <property type="match status" value="1"/>
</dbReference>
<evidence type="ECO:0000256" key="2">
    <source>
        <dbReference type="ARBA" id="ARBA00024438"/>
    </source>
</evidence>
<proteinExistence type="inferred from homology"/>
<keyword evidence="6" id="KW-1185">Reference proteome</keyword>
<feature type="transmembrane region" description="Helical" evidence="3">
    <location>
        <begin position="89"/>
        <end position="108"/>
    </location>
</feature>
<gene>
    <name evidence="5" type="primary">rsiW</name>
    <name evidence="5" type="ORF">GCM10008986_29780</name>
</gene>
<dbReference type="RefSeq" id="WP_343842767.1">
    <property type="nucleotide sequence ID" value="NZ_BAAADO010000007.1"/>
</dbReference>
<evidence type="ECO:0000256" key="1">
    <source>
        <dbReference type="ARBA" id="ARBA00024353"/>
    </source>
</evidence>
<dbReference type="EMBL" id="BAAADO010000007">
    <property type="protein sequence ID" value="GAA0500525.1"/>
    <property type="molecule type" value="Genomic_DNA"/>
</dbReference>
<sequence>MSCSKRYIELMHKYLDHEILKDEEDELKQHLMQCKSCQSHFHELKRTEALLESPSHVQAPDDFVQQVMNKLPREKKSVSYRKWLKAHPIFTAAAIFFILMFSSVVTQWSQDGQLTVSKQEGIVIEDDTVIIPEGRTISGDLVVKNGDVQIEGKLQGNLVLINGKVKNRNALRASAGEVTGQIEEVNQVFEWVWYHLKEVSGDIIPF</sequence>
<evidence type="ECO:0000259" key="4">
    <source>
        <dbReference type="Pfam" id="PF13490"/>
    </source>
</evidence>
<dbReference type="InterPro" id="IPR041916">
    <property type="entry name" value="Anti_sigma_zinc_sf"/>
</dbReference>
<accession>A0ABP3LI41</accession>
<protein>
    <recommendedName>
        <fullName evidence="2">Anti-sigma-W factor RsiW</fullName>
    </recommendedName>
</protein>
<organism evidence="5 6">
    <name type="scientific">Salinibacillus aidingensis</name>
    <dbReference type="NCBI Taxonomy" id="237684"/>
    <lineage>
        <taxon>Bacteria</taxon>
        <taxon>Bacillati</taxon>
        <taxon>Bacillota</taxon>
        <taxon>Bacilli</taxon>
        <taxon>Bacillales</taxon>
        <taxon>Bacillaceae</taxon>
        <taxon>Salinibacillus</taxon>
    </lineage>
</organism>